<organism evidence="2">
    <name type="scientific">marine sediment metagenome</name>
    <dbReference type="NCBI Taxonomy" id="412755"/>
    <lineage>
        <taxon>unclassified sequences</taxon>
        <taxon>metagenomes</taxon>
        <taxon>ecological metagenomes</taxon>
    </lineage>
</organism>
<protein>
    <submittedName>
        <fullName evidence="2">Uncharacterized protein</fullName>
    </submittedName>
</protein>
<feature type="transmembrane region" description="Helical" evidence="1">
    <location>
        <begin position="29"/>
        <end position="50"/>
    </location>
</feature>
<reference evidence="2" key="1">
    <citation type="journal article" date="2015" name="Nature">
        <title>Complex archaea that bridge the gap between prokaryotes and eukaryotes.</title>
        <authorList>
            <person name="Spang A."/>
            <person name="Saw J.H."/>
            <person name="Jorgensen S.L."/>
            <person name="Zaremba-Niedzwiedzka K."/>
            <person name="Martijn J."/>
            <person name="Lind A.E."/>
            <person name="van Eijk R."/>
            <person name="Schleper C."/>
            <person name="Guy L."/>
            <person name="Ettema T.J."/>
        </authorList>
    </citation>
    <scope>NUCLEOTIDE SEQUENCE</scope>
</reference>
<evidence type="ECO:0000256" key="1">
    <source>
        <dbReference type="SAM" id="Phobius"/>
    </source>
</evidence>
<name>A0A0F9SA27_9ZZZZ</name>
<gene>
    <name evidence="2" type="ORF">LCGC14_0478960</name>
</gene>
<dbReference type="AlphaFoldDB" id="A0A0F9SA27"/>
<comment type="caution">
    <text evidence="2">The sequence shown here is derived from an EMBL/GenBank/DDBJ whole genome shotgun (WGS) entry which is preliminary data.</text>
</comment>
<keyword evidence="1" id="KW-0812">Transmembrane</keyword>
<accession>A0A0F9SA27</accession>
<keyword evidence="1" id="KW-1133">Transmembrane helix</keyword>
<sequence>MHRLWALMWTILFAIMVLSLEEIWSVTPIWARLIGCLCIGIVAGKIYYALKHEILAIIERWWYTKLIMEQPAKVVLTHF</sequence>
<dbReference type="EMBL" id="LAZR01000517">
    <property type="protein sequence ID" value="KKN65755.1"/>
    <property type="molecule type" value="Genomic_DNA"/>
</dbReference>
<keyword evidence="1" id="KW-0472">Membrane</keyword>
<evidence type="ECO:0000313" key="2">
    <source>
        <dbReference type="EMBL" id="KKN65755.1"/>
    </source>
</evidence>
<proteinExistence type="predicted"/>
<feature type="non-terminal residue" evidence="2">
    <location>
        <position position="79"/>
    </location>
</feature>